<dbReference type="RefSeq" id="WP_153346545.1">
    <property type="nucleotide sequence ID" value="NZ_WIVE01000083.1"/>
</dbReference>
<dbReference type="EMBL" id="WIVE01000083">
    <property type="protein sequence ID" value="MQX38259.1"/>
    <property type="molecule type" value="Genomic_DNA"/>
</dbReference>
<accession>A0A7X2D4B8</accession>
<dbReference type="Proteomes" id="UP000434582">
    <property type="component" value="Unassembled WGS sequence"/>
</dbReference>
<sequence length="161" mass="18042">MEETRKNSKRLPGLNDNEKDRLAYERILLQSLVAHMSWTEPRFVSHLRERFVAPMAQALRDHDRTAADDRGEAFIRSILRIIDRPSPETADEAQVGAADTGGDAGTLLPKSAGFTRKLSADRVEIIERDGTWDVRVDDIFCGDYADKESACVAAELVRQSL</sequence>
<reference evidence="1 2" key="1">
    <citation type="submission" date="2019-10" db="EMBL/GenBank/DDBJ databases">
        <title>Draft whole-genome sequence of the purple nonsulfur photosynthetic bacterium Roseospira navarrensis DSM 15114.</title>
        <authorList>
            <person name="Kyndt J.A."/>
            <person name="Meyer T.E."/>
        </authorList>
    </citation>
    <scope>NUCLEOTIDE SEQUENCE [LARGE SCALE GENOMIC DNA]</scope>
    <source>
        <strain evidence="1 2">DSM 15114</strain>
    </source>
</reference>
<dbReference type="OrthoDB" id="7508352at2"/>
<organism evidence="1 2">
    <name type="scientific">Roseospira navarrensis</name>
    <dbReference type="NCBI Taxonomy" id="140058"/>
    <lineage>
        <taxon>Bacteria</taxon>
        <taxon>Pseudomonadati</taxon>
        <taxon>Pseudomonadota</taxon>
        <taxon>Alphaproteobacteria</taxon>
        <taxon>Rhodospirillales</taxon>
        <taxon>Rhodospirillaceae</taxon>
        <taxon>Roseospira</taxon>
    </lineage>
</organism>
<name>A0A7X2D4B8_9PROT</name>
<keyword evidence="2" id="KW-1185">Reference proteome</keyword>
<comment type="caution">
    <text evidence="1">The sequence shown here is derived from an EMBL/GenBank/DDBJ whole genome shotgun (WGS) entry which is preliminary data.</text>
</comment>
<dbReference type="AlphaFoldDB" id="A0A7X2D4B8"/>
<proteinExistence type="predicted"/>
<evidence type="ECO:0000313" key="1">
    <source>
        <dbReference type="EMBL" id="MQX38259.1"/>
    </source>
</evidence>
<protein>
    <submittedName>
        <fullName evidence="1">Uncharacterized protein</fullName>
    </submittedName>
</protein>
<evidence type="ECO:0000313" key="2">
    <source>
        <dbReference type="Proteomes" id="UP000434582"/>
    </source>
</evidence>
<gene>
    <name evidence="1" type="ORF">GHC57_17220</name>
</gene>